<organism evidence="1 2">
    <name type="scientific">Entomophthora muscae</name>
    <dbReference type="NCBI Taxonomy" id="34485"/>
    <lineage>
        <taxon>Eukaryota</taxon>
        <taxon>Fungi</taxon>
        <taxon>Fungi incertae sedis</taxon>
        <taxon>Zoopagomycota</taxon>
        <taxon>Entomophthoromycotina</taxon>
        <taxon>Entomophthoromycetes</taxon>
        <taxon>Entomophthorales</taxon>
        <taxon>Entomophthoraceae</taxon>
        <taxon>Entomophthora</taxon>
    </lineage>
</organism>
<keyword evidence="2" id="KW-1185">Reference proteome</keyword>
<gene>
    <name evidence="1" type="ORF">DSO57_1030643</name>
</gene>
<dbReference type="Proteomes" id="UP001165960">
    <property type="component" value="Unassembled WGS sequence"/>
</dbReference>
<accession>A0ACC2SDY5</accession>
<reference evidence="1" key="1">
    <citation type="submission" date="2022-04" db="EMBL/GenBank/DDBJ databases">
        <title>Genome of the entomopathogenic fungus Entomophthora muscae.</title>
        <authorList>
            <person name="Elya C."/>
            <person name="Lovett B.R."/>
            <person name="Lee E."/>
            <person name="Macias A.M."/>
            <person name="Hajek A.E."/>
            <person name="De Bivort B.L."/>
            <person name="Kasson M.T."/>
            <person name="De Fine Licht H.H."/>
            <person name="Stajich J.E."/>
        </authorList>
    </citation>
    <scope>NUCLEOTIDE SEQUENCE</scope>
    <source>
        <strain evidence="1">Berkeley</strain>
    </source>
</reference>
<name>A0ACC2SDY5_9FUNG</name>
<evidence type="ECO:0000313" key="1">
    <source>
        <dbReference type="EMBL" id="KAJ9060476.1"/>
    </source>
</evidence>
<proteinExistence type="predicted"/>
<sequence>MDLPPVSMPVQYLVGPSLDSAVSLASSLSFDPPNLRTKGAVEPVGKIIYLGSPVIISGSLIFVLLGLAFLGCALPMPLLGDFFLHVEDLHLLLALNPLRIWYLNLAKKLHHCIRMAQSIANPLYWGGYGSQQLYQVYGVSGLAD</sequence>
<evidence type="ECO:0000313" key="2">
    <source>
        <dbReference type="Proteomes" id="UP001165960"/>
    </source>
</evidence>
<comment type="caution">
    <text evidence="1">The sequence shown here is derived from an EMBL/GenBank/DDBJ whole genome shotgun (WGS) entry which is preliminary data.</text>
</comment>
<protein>
    <submittedName>
        <fullName evidence="1">Uncharacterized protein</fullName>
    </submittedName>
</protein>
<dbReference type="EMBL" id="QTSX02005183">
    <property type="protein sequence ID" value="KAJ9060476.1"/>
    <property type="molecule type" value="Genomic_DNA"/>
</dbReference>